<protein>
    <submittedName>
        <fullName evidence="1">Uncharacterized protein</fullName>
    </submittedName>
</protein>
<evidence type="ECO:0000313" key="2">
    <source>
        <dbReference type="EMBL" id="MEC5497930.1"/>
    </source>
</evidence>
<comment type="caution">
    <text evidence="1">The sequence shown here is derived from an EMBL/GenBank/DDBJ whole genome shotgun (WGS) entry which is preliminary data.</text>
</comment>
<name>A0AA90KPS8_ACIBA</name>
<dbReference type="EMBL" id="JARTMM010000076">
    <property type="protein sequence ID" value="MDK4883136.1"/>
    <property type="molecule type" value="Genomic_DNA"/>
</dbReference>
<dbReference type="Proteomes" id="UP001174156">
    <property type="component" value="Unassembled WGS sequence"/>
</dbReference>
<dbReference type="AlphaFoldDB" id="A0AA90KPS8"/>
<evidence type="ECO:0000313" key="3">
    <source>
        <dbReference type="Proteomes" id="UP001174156"/>
    </source>
</evidence>
<reference evidence="1" key="2">
    <citation type="submission" date="2023-01" db="EMBL/GenBank/DDBJ databases">
        <title>Genomic dissection of endemic carbapenem resistance: metallo-beta-lactamase gene dissemination through clonal, plasmid and integron transfer pathways.</title>
        <authorList>
            <person name="Macesic N."/>
        </authorList>
    </citation>
    <scope>NUCLEOTIDE SEQUENCE</scope>
    <source>
        <strain evidence="1">CPO519</strain>
    </source>
</reference>
<organism evidence="1">
    <name type="scientific">Acinetobacter baumannii</name>
    <dbReference type="NCBI Taxonomy" id="470"/>
    <lineage>
        <taxon>Bacteria</taxon>
        <taxon>Pseudomonadati</taxon>
        <taxon>Pseudomonadota</taxon>
        <taxon>Gammaproteobacteria</taxon>
        <taxon>Moraxellales</taxon>
        <taxon>Moraxellaceae</taxon>
        <taxon>Acinetobacter</taxon>
        <taxon>Acinetobacter calcoaceticus/baumannii complex</taxon>
    </lineage>
</organism>
<dbReference type="EMBL" id="JARTMM020000001">
    <property type="protein sequence ID" value="MEC5497930.1"/>
    <property type="molecule type" value="Genomic_DNA"/>
</dbReference>
<accession>A0AA90KPS8</accession>
<sequence>MPIYGLPEWYIREKLVFALHYPHDVVDNAGRPLMEWASLLAIETKRVKCPFSDSRKDIDHLINISTMQLMNNQKEDINFLLEKFIYEASDVILHLPTHLKIWYISMCFMSNLNKDMLRSFVRQENYLANAVEASLYKLSRGFIATIEIWMERYRDEEPDAFLNGENLYKFCDSHGLLIGRKEACAASPQVIIKFLSFFIDKLSVTESVESDVRSNLFDRDFLFAWAFGKFAFTLYDVIRISSNIENLKKERKNILNEQDHYVTFRRNYTPILGLDQINQENVYSKVKVIKELLLSVSSYDAGHEKLSLKFLSEFLEIYTSEENYNTGVKKFNAVAVNVFNEVNSIIYQSLEFDCPNKLYIDEKDMNIFFGKSLVTC</sequence>
<reference evidence="2" key="3">
    <citation type="submission" date="2024-01" db="EMBL/GenBank/DDBJ databases">
        <authorList>
            <person name="Macesic N."/>
        </authorList>
    </citation>
    <scope>NUCLEOTIDE SEQUENCE</scope>
    <source>
        <strain evidence="2">CPO519</strain>
    </source>
</reference>
<reference evidence="2 3" key="1">
    <citation type="journal article" date="2023" name="Nat. Commun.">
        <title>Genomic dissection of endemic carbapenem resistance reveals metallo-beta-lactamase dissemination through clonal, plasmid and integron transfer.</title>
        <authorList>
            <person name="Macesic N."/>
            <person name="Hawkey J."/>
            <person name="Vezina B."/>
            <person name="Wisniewski J.A."/>
            <person name="Cottingham H."/>
            <person name="Blakeway L.V."/>
            <person name="Harshegyi T."/>
            <person name="Pragastis K."/>
            <person name="Badoordeen G.Z."/>
            <person name="Dennison A."/>
            <person name="Spelman D.W."/>
            <person name="Jenney A.W.J."/>
            <person name="Peleg A.Y."/>
        </authorList>
    </citation>
    <scope>NUCLEOTIDE SEQUENCE [LARGE SCALE GENOMIC DNA]</scope>
    <source>
        <strain evidence="2 3">CPO519</strain>
    </source>
</reference>
<gene>
    <name evidence="2" type="ORF">P9867_016085</name>
    <name evidence="1" type="ORF">P9867_16015</name>
</gene>
<evidence type="ECO:0000313" key="1">
    <source>
        <dbReference type="EMBL" id="MDK4883136.1"/>
    </source>
</evidence>
<proteinExistence type="predicted"/>